<evidence type="ECO:0000313" key="3">
    <source>
        <dbReference type="Proteomes" id="UP000785679"/>
    </source>
</evidence>
<dbReference type="AlphaFoldDB" id="A0A8J8T3P3"/>
<evidence type="ECO:0000313" key="2">
    <source>
        <dbReference type="EMBL" id="TNV80346.1"/>
    </source>
</evidence>
<protein>
    <submittedName>
        <fullName evidence="2">Uncharacterized protein</fullName>
    </submittedName>
</protein>
<evidence type="ECO:0000256" key="1">
    <source>
        <dbReference type="SAM" id="MobiDB-lite"/>
    </source>
</evidence>
<comment type="caution">
    <text evidence="2">The sequence shown here is derived from an EMBL/GenBank/DDBJ whole genome shotgun (WGS) entry which is preliminary data.</text>
</comment>
<feature type="region of interest" description="Disordered" evidence="1">
    <location>
        <begin position="23"/>
        <end position="73"/>
    </location>
</feature>
<organism evidence="2 3">
    <name type="scientific">Halteria grandinella</name>
    <dbReference type="NCBI Taxonomy" id="5974"/>
    <lineage>
        <taxon>Eukaryota</taxon>
        <taxon>Sar</taxon>
        <taxon>Alveolata</taxon>
        <taxon>Ciliophora</taxon>
        <taxon>Intramacronucleata</taxon>
        <taxon>Spirotrichea</taxon>
        <taxon>Stichotrichia</taxon>
        <taxon>Sporadotrichida</taxon>
        <taxon>Halteriidae</taxon>
        <taxon>Halteria</taxon>
    </lineage>
</organism>
<sequence>MRVRAENEAEDKRVIKEKILRKQQREEEKQRAQATIEKLQKQQMRKEQGIPSKKEKPKKPAPNVKEFESEGDD</sequence>
<keyword evidence="3" id="KW-1185">Reference proteome</keyword>
<name>A0A8J8T3P3_HALGN</name>
<proteinExistence type="predicted"/>
<reference evidence="2" key="1">
    <citation type="submission" date="2019-06" db="EMBL/GenBank/DDBJ databases">
        <authorList>
            <person name="Zheng W."/>
        </authorList>
    </citation>
    <scope>NUCLEOTIDE SEQUENCE</scope>
    <source>
        <strain evidence="2">QDHG01</strain>
    </source>
</reference>
<gene>
    <name evidence="2" type="ORF">FGO68_gene17515</name>
</gene>
<feature type="compositionally biased region" description="Basic and acidic residues" evidence="1">
    <location>
        <begin position="38"/>
        <end position="54"/>
    </location>
</feature>
<dbReference type="EMBL" id="RRYP01007629">
    <property type="protein sequence ID" value="TNV80346.1"/>
    <property type="molecule type" value="Genomic_DNA"/>
</dbReference>
<dbReference type="Proteomes" id="UP000785679">
    <property type="component" value="Unassembled WGS sequence"/>
</dbReference>
<accession>A0A8J8T3P3</accession>